<dbReference type="PANTHER" id="PTHR10894:SF0">
    <property type="entry name" value="NUCLEOLAR PROTEIN 56"/>
    <property type="match status" value="1"/>
</dbReference>
<dbReference type="OrthoDB" id="1730186at2759"/>
<organism evidence="3 4">
    <name type="scientific">Kipferlia bialata</name>
    <dbReference type="NCBI Taxonomy" id="797122"/>
    <lineage>
        <taxon>Eukaryota</taxon>
        <taxon>Metamonada</taxon>
        <taxon>Carpediemonas-like organisms</taxon>
        <taxon>Kipferlia</taxon>
    </lineage>
</organism>
<evidence type="ECO:0000313" key="3">
    <source>
        <dbReference type="EMBL" id="GIQ92891.1"/>
    </source>
</evidence>
<reference evidence="3 4" key="1">
    <citation type="journal article" date="2018" name="PLoS ONE">
        <title>The draft genome of Kipferlia bialata reveals reductive genome evolution in fornicate parasites.</title>
        <authorList>
            <person name="Tanifuji G."/>
            <person name="Takabayashi S."/>
            <person name="Kume K."/>
            <person name="Takagi M."/>
            <person name="Nakayama T."/>
            <person name="Kamikawa R."/>
            <person name="Inagaki Y."/>
            <person name="Hashimoto T."/>
        </authorList>
    </citation>
    <scope>NUCLEOTIDE SEQUENCE [LARGE SCALE GENOMIC DNA]</scope>
    <source>
        <strain evidence="3">NY0173</strain>
    </source>
</reference>
<dbReference type="Proteomes" id="UP000265618">
    <property type="component" value="Unassembled WGS sequence"/>
</dbReference>
<evidence type="ECO:0000259" key="2">
    <source>
        <dbReference type="SMART" id="SM00931"/>
    </source>
</evidence>
<comment type="caution">
    <text evidence="3">The sequence shown here is derived from an EMBL/GenBank/DDBJ whole genome shotgun (WGS) entry which is preliminary data.</text>
</comment>
<sequence length="45" mass="5349">MVIQSIAVVDSLDKDINQFVMRLKEWYSWHFPEMSQIIKEGAMYA</sequence>
<feature type="non-terminal residue" evidence="3">
    <location>
        <position position="1"/>
    </location>
</feature>
<dbReference type="SMART" id="SM00931">
    <property type="entry name" value="NOSIC"/>
    <property type="match status" value="1"/>
</dbReference>
<gene>
    <name evidence="3" type="ORF">KIPB_016941</name>
</gene>
<dbReference type="EMBL" id="BDIP01010851">
    <property type="protein sequence ID" value="GIQ92891.1"/>
    <property type="molecule type" value="Genomic_DNA"/>
</dbReference>
<dbReference type="GO" id="GO:0032040">
    <property type="term" value="C:small-subunit processome"/>
    <property type="evidence" value="ECO:0007669"/>
    <property type="project" value="InterPro"/>
</dbReference>
<evidence type="ECO:0000256" key="1">
    <source>
        <dbReference type="ARBA" id="ARBA00009211"/>
    </source>
</evidence>
<protein>
    <recommendedName>
        <fullName evidence="2">NOSIC domain-containing protein</fullName>
    </recommendedName>
</protein>
<dbReference type="Gene3D" id="1.10.287.4070">
    <property type="match status" value="1"/>
</dbReference>
<keyword evidence="4" id="KW-1185">Reference proteome</keyword>
<dbReference type="InterPro" id="IPR012976">
    <property type="entry name" value="NOSIC"/>
</dbReference>
<proteinExistence type="inferred from homology"/>
<dbReference type="InterPro" id="IPR002687">
    <property type="entry name" value="Nop_dom"/>
</dbReference>
<dbReference type="GO" id="GO:0030515">
    <property type="term" value="F:snoRNA binding"/>
    <property type="evidence" value="ECO:0007669"/>
    <property type="project" value="InterPro"/>
</dbReference>
<evidence type="ECO:0000313" key="4">
    <source>
        <dbReference type="Proteomes" id="UP000265618"/>
    </source>
</evidence>
<dbReference type="GO" id="GO:0031428">
    <property type="term" value="C:box C/D methylation guide snoRNP complex"/>
    <property type="evidence" value="ECO:0007669"/>
    <property type="project" value="InterPro"/>
</dbReference>
<dbReference type="SUPFAM" id="SSF89124">
    <property type="entry name" value="Nop domain"/>
    <property type="match status" value="1"/>
</dbReference>
<dbReference type="PANTHER" id="PTHR10894">
    <property type="entry name" value="NUCLEOLAR PROTEIN 5 NUCLEOLAR PROTEIN NOP5 NOP58"/>
    <property type="match status" value="1"/>
</dbReference>
<comment type="similarity">
    <text evidence="1">Belongs to the NOP5/NOP56 family.</text>
</comment>
<accession>A0A9K3GSN5</accession>
<name>A0A9K3GSN5_9EUKA</name>
<dbReference type="Pfam" id="PF01798">
    <property type="entry name" value="Nop"/>
    <property type="match status" value="1"/>
</dbReference>
<dbReference type="InterPro" id="IPR045056">
    <property type="entry name" value="Nop56/Nop58"/>
</dbReference>
<dbReference type="AlphaFoldDB" id="A0A9K3GSN5"/>
<feature type="domain" description="NOSIC" evidence="2">
    <location>
        <begin position="1"/>
        <end position="44"/>
    </location>
</feature>
<dbReference type="InterPro" id="IPR036070">
    <property type="entry name" value="Nop_dom_sf"/>
</dbReference>